<gene>
    <name evidence="2" type="ORF">H9Q80_07095</name>
</gene>
<proteinExistence type="predicted"/>
<dbReference type="AlphaFoldDB" id="A0A7G9GSB8"/>
<feature type="signal peptide" evidence="1">
    <location>
        <begin position="1"/>
        <end position="22"/>
    </location>
</feature>
<dbReference type="Proteomes" id="UP000515856">
    <property type="component" value="Chromosome"/>
</dbReference>
<dbReference type="EMBL" id="CP060636">
    <property type="protein sequence ID" value="QNM13700.1"/>
    <property type="molecule type" value="Genomic_DNA"/>
</dbReference>
<evidence type="ECO:0000313" key="2">
    <source>
        <dbReference type="EMBL" id="QNM13700.1"/>
    </source>
</evidence>
<name>A0A7G9GSB8_9FIRM</name>
<evidence type="ECO:0000313" key="3">
    <source>
        <dbReference type="Proteomes" id="UP000515856"/>
    </source>
</evidence>
<sequence>MKKRYIACFLVFWVCICTIHISGQSQPVAFEIRYDSKTKETYQVKKNMMNTFEDLVSGLHEDDQNTMVIYNIERFSDKNIKAEWKGKLVLTQGDGKGIVLRGDLINQAYCIEKVQPRSFLQKLFSGK</sequence>
<accession>A0A7G9GSB8</accession>
<dbReference type="KEGG" id="ehn:H9Q80_07095"/>
<reference evidence="2 3" key="1">
    <citation type="submission" date="2020-08" db="EMBL/GenBank/DDBJ databases">
        <authorList>
            <person name="Liu C."/>
            <person name="Sun Q."/>
        </authorList>
    </citation>
    <scope>NUCLEOTIDE SEQUENCE [LARGE SCALE GENOMIC DNA]</scope>
    <source>
        <strain evidence="2 3">NSJ-61</strain>
    </source>
</reference>
<protein>
    <submittedName>
        <fullName evidence="2">Uncharacterized protein</fullName>
    </submittedName>
</protein>
<keyword evidence="1" id="KW-0732">Signal</keyword>
<organism evidence="2 3">
    <name type="scientific">[Eubacterium] hominis</name>
    <dbReference type="NCBI Taxonomy" id="2764325"/>
    <lineage>
        <taxon>Bacteria</taxon>
        <taxon>Bacillati</taxon>
        <taxon>Bacillota</taxon>
        <taxon>Erysipelotrichia</taxon>
        <taxon>Erysipelotrichales</taxon>
        <taxon>Erysipelotrichaceae</taxon>
        <taxon>Amedibacillus</taxon>
    </lineage>
</organism>
<feature type="chain" id="PRO_5038623074" evidence="1">
    <location>
        <begin position="23"/>
        <end position="127"/>
    </location>
</feature>
<dbReference type="RefSeq" id="WP_117454669.1">
    <property type="nucleotide sequence ID" value="NZ_CP060636.1"/>
</dbReference>
<keyword evidence="3" id="KW-1185">Reference proteome</keyword>
<evidence type="ECO:0000256" key="1">
    <source>
        <dbReference type="SAM" id="SignalP"/>
    </source>
</evidence>